<feature type="region of interest" description="Disordered" evidence="1">
    <location>
        <begin position="90"/>
        <end position="148"/>
    </location>
</feature>
<dbReference type="Proteomes" id="UP000824469">
    <property type="component" value="Unassembled WGS sequence"/>
</dbReference>
<feature type="compositionally biased region" description="Basic and acidic residues" evidence="1">
    <location>
        <begin position="11"/>
        <end position="31"/>
    </location>
</feature>
<evidence type="ECO:0000313" key="2">
    <source>
        <dbReference type="EMBL" id="KAH9298583.1"/>
    </source>
</evidence>
<feature type="compositionally biased region" description="Basic and acidic residues" evidence="1">
    <location>
        <begin position="106"/>
        <end position="117"/>
    </location>
</feature>
<evidence type="ECO:0000256" key="1">
    <source>
        <dbReference type="SAM" id="MobiDB-lite"/>
    </source>
</evidence>
<feature type="non-terminal residue" evidence="2">
    <location>
        <position position="148"/>
    </location>
</feature>
<dbReference type="AlphaFoldDB" id="A0AA38FDH9"/>
<dbReference type="EMBL" id="JAHRHJ020000010">
    <property type="protein sequence ID" value="KAH9298583.1"/>
    <property type="molecule type" value="Genomic_DNA"/>
</dbReference>
<feature type="non-terminal residue" evidence="2">
    <location>
        <position position="1"/>
    </location>
</feature>
<feature type="compositionally biased region" description="Basic and acidic residues" evidence="1">
    <location>
        <begin position="90"/>
        <end position="99"/>
    </location>
</feature>
<evidence type="ECO:0000313" key="3">
    <source>
        <dbReference type="Proteomes" id="UP000824469"/>
    </source>
</evidence>
<organism evidence="2 3">
    <name type="scientific">Taxus chinensis</name>
    <name type="common">Chinese yew</name>
    <name type="synonym">Taxus wallichiana var. chinensis</name>
    <dbReference type="NCBI Taxonomy" id="29808"/>
    <lineage>
        <taxon>Eukaryota</taxon>
        <taxon>Viridiplantae</taxon>
        <taxon>Streptophyta</taxon>
        <taxon>Embryophyta</taxon>
        <taxon>Tracheophyta</taxon>
        <taxon>Spermatophyta</taxon>
        <taxon>Pinopsida</taxon>
        <taxon>Pinidae</taxon>
        <taxon>Conifers II</taxon>
        <taxon>Cupressales</taxon>
        <taxon>Taxaceae</taxon>
        <taxon>Taxus</taxon>
    </lineage>
</organism>
<feature type="compositionally biased region" description="Polar residues" evidence="1">
    <location>
        <begin position="1"/>
        <end position="10"/>
    </location>
</feature>
<feature type="compositionally biased region" description="Acidic residues" evidence="1">
    <location>
        <begin position="132"/>
        <end position="148"/>
    </location>
</feature>
<protein>
    <submittedName>
        <fullName evidence="2">Uncharacterized protein</fullName>
    </submittedName>
</protein>
<feature type="region of interest" description="Disordered" evidence="1">
    <location>
        <begin position="1"/>
        <end position="38"/>
    </location>
</feature>
<proteinExistence type="predicted"/>
<sequence length="148" mass="17214">ENVLTMQEELSTTKEHKSELDEDQFQSKDEEGLSGEQHVLVGRNDPHCFIEDCKGSTSLSLDEEIDQLELHHDKEEDDFKLSDYLLNDKNEEEEVKHSSDQLANSHTEEEINKEIQIQKEFSSSMNNKEDEVLSDLEDFDDEEEPIEI</sequence>
<name>A0AA38FDH9_TAXCH</name>
<accession>A0AA38FDH9</accession>
<reference evidence="2 3" key="1">
    <citation type="journal article" date="2021" name="Nat. Plants">
        <title>The Taxus genome provides insights into paclitaxel biosynthesis.</title>
        <authorList>
            <person name="Xiong X."/>
            <person name="Gou J."/>
            <person name="Liao Q."/>
            <person name="Li Y."/>
            <person name="Zhou Q."/>
            <person name="Bi G."/>
            <person name="Li C."/>
            <person name="Du R."/>
            <person name="Wang X."/>
            <person name="Sun T."/>
            <person name="Guo L."/>
            <person name="Liang H."/>
            <person name="Lu P."/>
            <person name="Wu Y."/>
            <person name="Zhang Z."/>
            <person name="Ro D.K."/>
            <person name="Shang Y."/>
            <person name="Huang S."/>
            <person name="Yan J."/>
        </authorList>
    </citation>
    <scope>NUCLEOTIDE SEQUENCE [LARGE SCALE GENOMIC DNA]</scope>
    <source>
        <strain evidence="2">Ta-2019</strain>
    </source>
</reference>
<comment type="caution">
    <text evidence="2">The sequence shown here is derived from an EMBL/GenBank/DDBJ whole genome shotgun (WGS) entry which is preliminary data.</text>
</comment>
<gene>
    <name evidence="2" type="ORF">KI387_030265</name>
</gene>
<keyword evidence="3" id="KW-1185">Reference proteome</keyword>